<dbReference type="PANTHER" id="PTHR43289">
    <property type="entry name" value="MITOGEN-ACTIVATED PROTEIN KINASE KINASE KINASE 20-RELATED"/>
    <property type="match status" value="1"/>
</dbReference>
<gene>
    <name evidence="11" type="ORF">CKY47_30630</name>
</gene>
<dbReference type="SMART" id="SM00220">
    <property type="entry name" value="S_TKc"/>
    <property type="match status" value="1"/>
</dbReference>
<feature type="domain" description="Protein kinase" evidence="10">
    <location>
        <begin position="9"/>
        <end position="271"/>
    </location>
</feature>
<evidence type="ECO:0000256" key="7">
    <source>
        <dbReference type="PROSITE-ProRule" id="PRU10141"/>
    </source>
</evidence>
<evidence type="ECO:0000259" key="10">
    <source>
        <dbReference type="PROSITE" id="PS50011"/>
    </source>
</evidence>
<evidence type="ECO:0000256" key="3">
    <source>
        <dbReference type="ARBA" id="ARBA00022679"/>
    </source>
</evidence>
<dbReference type="Gene3D" id="1.10.510.10">
    <property type="entry name" value="Transferase(Phosphotransferase) domain 1"/>
    <property type="match status" value="1"/>
</dbReference>
<evidence type="ECO:0000256" key="2">
    <source>
        <dbReference type="ARBA" id="ARBA00022527"/>
    </source>
</evidence>
<keyword evidence="2 11" id="KW-0723">Serine/threonine-protein kinase</keyword>
<dbReference type="Pfam" id="PF00069">
    <property type="entry name" value="Pkinase"/>
    <property type="match status" value="1"/>
</dbReference>
<dbReference type="EMBL" id="NSDM01000017">
    <property type="protein sequence ID" value="MDQ2588246.1"/>
    <property type="molecule type" value="Genomic_DNA"/>
</dbReference>
<evidence type="ECO:0000256" key="4">
    <source>
        <dbReference type="ARBA" id="ARBA00022741"/>
    </source>
</evidence>
<proteinExistence type="predicted"/>
<dbReference type="SUPFAM" id="SSF56112">
    <property type="entry name" value="Protein kinase-like (PK-like)"/>
    <property type="match status" value="1"/>
</dbReference>
<dbReference type="PROSITE" id="PS00108">
    <property type="entry name" value="PROTEIN_KINASE_ST"/>
    <property type="match status" value="1"/>
</dbReference>
<feature type="compositionally biased region" description="Low complexity" evidence="8">
    <location>
        <begin position="260"/>
        <end position="273"/>
    </location>
</feature>
<protein>
    <recommendedName>
        <fullName evidence="1">non-specific serine/threonine protein kinase</fullName>
        <ecNumber evidence="1">2.7.11.1</ecNumber>
    </recommendedName>
</protein>
<sequence>MAEETFGPYRIGPLLGRGGMGEVHRAHDTAHDRVVALKRLSPAYHDDEAFRARFRREAQIVARLREPHVIPIHAYGEIDGRLYLDMRLVEGSDLTELIAAGPLEADRAVRIVEQVASALDAAHADGLVHRDVKPSNVLVAPGDFVYLVDFGIARSASPTATHITASGEVVGTLDYMAPERFDGGGAVDARADVYALACLLFACLTGRRPFTADGTAAQIWAHMQEPPPRASDHNALLPAALDHVIARGMAKDPGARHETAGALAQAARAALTGPGTAPGPDLGADPEPAAPARREHRSTAPPQAAPQPASPQPASPTPAAPHTPAPGTPPRPATGPNRVLAHPVTGPHGAVPPGQDRRYAAVAAAAVAAAVVLAVVAYLVIDTTTRLSGEAAAASTTAPTGTTTRTKATKSGTTRTGTTTTATTTAEPTPSPQDQALLAALPGVYRGNDSCAPAQAEGEGVTARVVCTEANEVSPYFDPPVRAEFLLFASRAAQDAHFQAVVTSRGIPRNDARGGCRPTVDAIHYSTYYRSQAGPLDGEFVTCYFDGGAGHLWWVDAKTSVTGTLATGPGATADSLEKLDFWWNGMILSRS</sequence>
<evidence type="ECO:0000256" key="9">
    <source>
        <dbReference type="SAM" id="Phobius"/>
    </source>
</evidence>
<feature type="compositionally biased region" description="Pro residues" evidence="8">
    <location>
        <begin position="303"/>
        <end position="333"/>
    </location>
</feature>
<feature type="compositionally biased region" description="Low complexity" evidence="8">
    <location>
        <begin position="389"/>
        <end position="428"/>
    </location>
</feature>
<feature type="binding site" evidence="7">
    <location>
        <position position="38"/>
    </location>
    <ligand>
        <name>ATP</name>
        <dbReference type="ChEBI" id="CHEBI:30616"/>
    </ligand>
</feature>
<keyword evidence="12" id="KW-1185">Reference proteome</keyword>
<keyword evidence="9" id="KW-1133">Transmembrane helix</keyword>
<dbReference type="InterPro" id="IPR011009">
    <property type="entry name" value="Kinase-like_dom_sf"/>
</dbReference>
<keyword evidence="4 7" id="KW-0547">Nucleotide-binding</keyword>
<evidence type="ECO:0000256" key="6">
    <source>
        <dbReference type="ARBA" id="ARBA00022840"/>
    </source>
</evidence>
<dbReference type="PANTHER" id="PTHR43289:SF6">
    <property type="entry name" value="SERINE_THREONINE-PROTEIN KINASE NEKL-3"/>
    <property type="match status" value="1"/>
</dbReference>
<evidence type="ECO:0000313" key="12">
    <source>
        <dbReference type="Proteomes" id="UP001225605"/>
    </source>
</evidence>
<dbReference type="Gene3D" id="3.30.200.20">
    <property type="entry name" value="Phosphorylase Kinase, domain 1"/>
    <property type="match status" value="1"/>
</dbReference>
<keyword evidence="9" id="KW-0472">Membrane</keyword>
<dbReference type="GO" id="GO:0004674">
    <property type="term" value="F:protein serine/threonine kinase activity"/>
    <property type="evidence" value="ECO:0007669"/>
    <property type="project" value="UniProtKB-KW"/>
</dbReference>
<evidence type="ECO:0000256" key="8">
    <source>
        <dbReference type="SAM" id="MobiDB-lite"/>
    </source>
</evidence>
<evidence type="ECO:0000313" key="11">
    <source>
        <dbReference type="EMBL" id="MDQ2588246.1"/>
    </source>
</evidence>
<accession>A0ABU0X8E8</accession>
<reference evidence="11 12" key="1">
    <citation type="submission" date="2017-06" db="EMBL/GenBank/DDBJ databases">
        <title>Cultured bacterium strain Saccharothrix yanglingensis Hhs.015.</title>
        <authorList>
            <person name="Xia Y."/>
        </authorList>
    </citation>
    <scope>NUCLEOTIDE SEQUENCE [LARGE SCALE GENOMIC DNA]</scope>
    <source>
        <strain evidence="11 12">Hhs.015</strain>
    </source>
</reference>
<keyword evidence="5 11" id="KW-0418">Kinase</keyword>
<dbReference type="Proteomes" id="UP001225605">
    <property type="component" value="Unassembled WGS sequence"/>
</dbReference>
<organism evidence="11 12">
    <name type="scientific">Saccharothrix yanglingensis</name>
    <dbReference type="NCBI Taxonomy" id="659496"/>
    <lineage>
        <taxon>Bacteria</taxon>
        <taxon>Bacillati</taxon>
        <taxon>Actinomycetota</taxon>
        <taxon>Actinomycetes</taxon>
        <taxon>Pseudonocardiales</taxon>
        <taxon>Pseudonocardiaceae</taxon>
        <taxon>Saccharothrix</taxon>
    </lineage>
</organism>
<evidence type="ECO:0000256" key="5">
    <source>
        <dbReference type="ARBA" id="ARBA00022777"/>
    </source>
</evidence>
<dbReference type="RefSeq" id="WP_306749888.1">
    <property type="nucleotide sequence ID" value="NZ_NSDM01000017.1"/>
</dbReference>
<feature type="region of interest" description="Disordered" evidence="8">
    <location>
        <begin position="251"/>
        <end position="352"/>
    </location>
</feature>
<dbReference type="PROSITE" id="PS00107">
    <property type="entry name" value="PROTEIN_KINASE_ATP"/>
    <property type="match status" value="1"/>
</dbReference>
<dbReference type="InterPro" id="IPR008271">
    <property type="entry name" value="Ser/Thr_kinase_AS"/>
</dbReference>
<dbReference type="InterPro" id="IPR000719">
    <property type="entry name" value="Prot_kinase_dom"/>
</dbReference>
<feature type="transmembrane region" description="Helical" evidence="9">
    <location>
        <begin position="359"/>
        <end position="381"/>
    </location>
</feature>
<dbReference type="CDD" id="cd14014">
    <property type="entry name" value="STKc_PknB_like"/>
    <property type="match status" value="1"/>
</dbReference>
<comment type="caution">
    <text evidence="11">The sequence shown here is derived from an EMBL/GenBank/DDBJ whole genome shotgun (WGS) entry which is preliminary data.</text>
</comment>
<keyword evidence="9" id="KW-0812">Transmembrane</keyword>
<dbReference type="EC" id="2.7.11.1" evidence="1"/>
<dbReference type="PROSITE" id="PS50011">
    <property type="entry name" value="PROTEIN_KINASE_DOM"/>
    <property type="match status" value="1"/>
</dbReference>
<name>A0ABU0X8E8_9PSEU</name>
<keyword evidence="6 7" id="KW-0067">ATP-binding</keyword>
<keyword evidence="3" id="KW-0808">Transferase</keyword>
<evidence type="ECO:0000256" key="1">
    <source>
        <dbReference type="ARBA" id="ARBA00012513"/>
    </source>
</evidence>
<dbReference type="InterPro" id="IPR017441">
    <property type="entry name" value="Protein_kinase_ATP_BS"/>
</dbReference>
<feature type="region of interest" description="Disordered" evidence="8">
    <location>
        <begin position="389"/>
        <end position="433"/>
    </location>
</feature>